<dbReference type="OrthoDB" id="303352at2759"/>
<sequence>MLTNINIIIKFKTNMQAAAADILNPPRVLNYLDPDLLIGSTSDGVANELQGEFICVVCTGVVLNPVECRQCSSLYCKGCLTGNNMTCPKRCGGSDYGKVNRLVMNQLNKLPFKCQFAPKCEKQITYDQYEAHFQDCPEGKPKQCENPDCQHKISLLSNQIHQLKEELAHAEVQKERAAVVLKNQIGELKGQLKGAGGNDEVAQLRAKTAELEARVAKQAQESLIAGAQGVNVKINQVICTGKHSLKQKSQHPYSTEVNCDICAKGNLINMPFFFRCDSNCNYDICAFCYYLELTDQKALIASIRAHSQQQKLQQQARMGAGHPFISGSFQPMQPPQAGFPPGYPGVPPQGNPFGMPPNPHPQAAPFFGVPPPQPPNKEGSRFDQRKDNDDDVKGVFKKFFGKK</sequence>
<dbReference type="Gene3D" id="3.30.40.10">
    <property type="entry name" value="Zinc/RING finger domain, C3HC4 (zinc finger)"/>
    <property type="match status" value="1"/>
</dbReference>
<feature type="coiled-coil region" evidence="1">
    <location>
        <begin position="153"/>
        <end position="221"/>
    </location>
</feature>
<dbReference type="EMBL" id="RRYP01004118">
    <property type="protein sequence ID" value="TNV83148.1"/>
    <property type="molecule type" value="Genomic_DNA"/>
</dbReference>
<proteinExistence type="predicted"/>
<evidence type="ECO:0000256" key="1">
    <source>
        <dbReference type="SAM" id="Coils"/>
    </source>
</evidence>
<feature type="compositionally biased region" description="Pro residues" evidence="2">
    <location>
        <begin position="338"/>
        <end position="375"/>
    </location>
</feature>
<reference evidence="3" key="1">
    <citation type="submission" date="2019-06" db="EMBL/GenBank/DDBJ databases">
        <authorList>
            <person name="Zheng W."/>
        </authorList>
    </citation>
    <scope>NUCLEOTIDE SEQUENCE</scope>
    <source>
        <strain evidence="3">QDHG01</strain>
    </source>
</reference>
<evidence type="ECO:0000256" key="2">
    <source>
        <dbReference type="SAM" id="MobiDB-lite"/>
    </source>
</evidence>
<protein>
    <submittedName>
        <fullName evidence="3">Uncharacterized protein</fullName>
    </submittedName>
</protein>
<dbReference type="InterPro" id="IPR013083">
    <property type="entry name" value="Znf_RING/FYVE/PHD"/>
</dbReference>
<keyword evidence="1" id="KW-0175">Coiled coil</keyword>
<accession>A0A8J8T6I2</accession>
<dbReference type="Proteomes" id="UP000785679">
    <property type="component" value="Unassembled WGS sequence"/>
</dbReference>
<dbReference type="SUPFAM" id="SSF49599">
    <property type="entry name" value="TRAF domain-like"/>
    <property type="match status" value="1"/>
</dbReference>
<feature type="compositionally biased region" description="Basic and acidic residues" evidence="2">
    <location>
        <begin position="378"/>
        <end position="394"/>
    </location>
</feature>
<dbReference type="SUPFAM" id="SSF57850">
    <property type="entry name" value="RING/U-box"/>
    <property type="match status" value="1"/>
</dbReference>
<evidence type="ECO:0000313" key="3">
    <source>
        <dbReference type="EMBL" id="TNV83148.1"/>
    </source>
</evidence>
<evidence type="ECO:0000313" key="4">
    <source>
        <dbReference type="Proteomes" id="UP000785679"/>
    </source>
</evidence>
<gene>
    <name evidence="3" type="ORF">FGO68_gene17442</name>
</gene>
<organism evidence="3 4">
    <name type="scientific">Halteria grandinella</name>
    <dbReference type="NCBI Taxonomy" id="5974"/>
    <lineage>
        <taxon>Eukaryota</taxon>
        <taxon>Sar</taxon>
        <taxon>Alveolata</taxon>
        <taxon>Ciliophora</taxon>
        <taxon>Intramacronucleata</taxon>
        <taxon>Spirotrichea</taxon>
        <taxon>Stichotrichia</taxon>
        <taxon>Sporadotrichida</taxon>
        <taxon>Halteriidae</taxon>
        <taxon>Halteria</taxon>
    </lineage>
</organism>
<name>A0A8J8T6I2_HALGN</name>
<dbReference type="AlphaFoldDB" id="A0A8J8T6I2"/>
<feature type="region of interest" description="Disordered" evidence="2">
    <location>
        <begin position="338"/>
        <end position="403"/>
    </location>
</feature>
<comment type="caution">
    <text evidence="3">The sequence shown here is derived from an EMBL/GenBank/DDBJ whole genome shotgun (WGS) entry which is preliminary data.</text>
</comment>
<keyword evidence="4" id="KW-1185">Reference proteome</keyword>